<accession>A0A3L6TPI1</accession>
<dbReference type="PANTHER" id="PTHR11926:SF1412">
    <property type="entry name" value="UDP-GLYCOSYLTRANSFERASE 83A1-LIKE"/>
    <property type="match status" value="1"/>
</dbReference>
<evidence type="ECO:0000313" key="3">
    <source>
        <dbReference type="EMBL" id="RLN42072.1"/>
    </source>
</evidence>
<feature type="compositionally biased region" description="Low complexity" evidence="2">
    <location>
        <begin position="249"/>
        <end position="279"/>
    </location>
</feature>
<dbReference type="Gene3D" id="3.40.50.2000">
    <property type="entry name" value="Glycogen Phosphorylase B"/>
    <property type="match status" value="1"/>
</dbReference>
<proteinExistence type="inferred from homology"/>
<comment type="similarity">
    <text evidence="1">Belongs to the UDP-glycosyltransferase family.</text>
</comment>
<evidence type="ECO:0000256" key="1">
    <source>
        <dbReference type="ARBA" id="ARBA00009995"/>
    </source>
</evidence>
<evidence type="ECO:0000313" key="4">
    <source>
        <dbReference type="Proteomes" id="UP000275267"/>
    </source>
</evidence>
<dbReference type="GO" id="GO:0080043">
    <property type="term" value="F:quercetin 3-O-glucosyltransferase activity"/>
    <property type="evidence" value="ECO:0007669"/>
    <property type="project" value="TreeGrafter"/>
</dbReference>
<dbReference type="GO" id="GO:0080044">
    <property type="term" value="F:quercetin 7-O-glucosyltransferase activity"/>
    <property type="evidence" value="ECO:0007669"/>
    <property type="project" value="TreeGrafter"/>
</dbReference>
<organism evidence="3 4">
    <name type="scientific">Panicum miliaceum</name>
    <name type="common">Proso millet</name>
    <name type="synonym">Broomcorn millet</name>
    <dbReference type="NCBI Taxonomy" id="4540"/>
    <lineage>
        <taxon>Eukaryota</taxon>
        <taxon>Viridiplantae</taxon>
        <taxon>Streptophyta</taxon>
        <taxon>Embryophyta</taxon>
        <taxon>Tracheophyta</taxon>
        <taxon>Spermatophyta</taxon>
        <taxon>Magnoliopsida</taxon>
        <taxon>Liliopsida</taxon>
        <taxon>Poales</taxon>
        <taxon>Poaceae</taxon>
        <taxon>PACMAD clade</taxon>
        <taxon>Panicoideae</taxon>
        <taxon>Panicodae</taxon>
        <taxon>Paniceae</taxon>
        <taxon>Panicinae</taxon>
        <taxon>Panicum</taxon>
        <taxon>Panicum sect. Panicum</taxon>
    </lineage>
</organism>
<dbReference type="PANTHER" id="PTHR11926">
    <property type="entry name" value="GLUCOSYL/GLUCURONOSYL TRANSFERASES"/>
    <property type="match status" value="1"/>
</dbReference>
<dbReference type="SUPFAM" id="SSF53756">
    <property type="entry name" value="UDP-Glycosyltransferase/glycogen phosphorylase"/>
    <property type="match status" value="1"/>
</dbReference>
<dbReference type="AlphaFoldDB" id="A0A3L6TPI1"/>
<dbReference type="EMBL" id="PQIB02000001">
    <property type="protein sequence ID" value="RLN42072.1"/>
    <property type="molecule type" value="Genomic_DNA"/>
</dbReference>
<reference evidence="4" key="1">
    <citation type="journal article" date="2019" name="Nat. Commun.">
        <title>The genome of broomcorn millet.</title>
        <authorList>
            <person name="Zou C."/>
            <person name="Miki D."/>
            <person name="Li D."/>
            <person name="Tang Q."/>
            <person name="Xiao L."/>
            <person name="Rajput S."/>
            <person name="Deng P."/>
            <person name="Jia W."/>
            <person name="Huang R."/>
            <person name="Zhang M."/>
            <person name="Sun Y."/>
            <person name="Hu J."/>
            <person name="Fu X."/>
            <person name="Schnable P.S."/>
            <person name="Li F."/>
            <person name="Zhang H."/>
            <person name="Feng B."/>
            <person name="Zhu X."/>
            <person name="Liu R."/>
            <person name="Schnable J.C."/>
            <person name="Zhu J.-K."/>
            <person name="Zhang H."/>
        </authorList>
    </citation>
    <scope>NUCLEOTIDE SEQUENCE [LARGE SCALE GENOMIC DNA]</scope>
</reference>
<name>A0A3L6TPI1_PANMI</name>
<dbReference type="OrthoDB" id="685397at2759"/>
<gene>
    <name evidence="3" type="ORF">C2845_PM01G47590</name>
</gene>
<protein>
    <submittedName>
        <fullName evidence="3">UDP-glycosyltransferase 83A1-like</fullName>
    </submittedName>
</protein>
<feature type="compositionally biased region" description="Polar residues" evidence="2">
    <location>
        <begin position="282"/>
        <end position="292"/>
    </location>
</feature>
<evidence type="ECO:0000256" key="2">
    <source>
        <dbReference type="SAM" id="MobiDB-lite"/>
    </source>
</evidence>
<dbReference type="FunFam" id="3.40.50.2000:FF:000108">
    <property type="entry name" value="UDP-glycosyltransferase 83A1"/>
    <property type="match status" value="1"/>
</dbReference>
<feature type="region of interest" description="Disordered" evidence="2">
    <location>
        <begin position="239"/>
        <end position="292"/>
    </location>
</feature>
<sequence length="292" mass="30842">MATDAAAPHALLLPYPAQGHVIPFMELAHRLLDRGFAVTFVNTEFNHRRVVEAAPAAEGGRRLRLVGVPDGMDDGEDRDNLVRLNGTMQEAMPPWLEALLDGGEESAGGEGGLGRVTCVVVDVTMSWALDAAKRRGLPTAALWAASAAVLAVIVGAKNLICDGVNDDDGASVKLESSSSFRLAESMAPMDATFLVWNYMGNRDAERMVFHYLTTTAWAAVAKADLLLCNTFSDLEPDIFTHHSPPPSSPSARSAHGSAAAQQAARRRSSGTSGAPTTRPACPSSSCTSRSVA</sequence>
<dbReference type="STRING" id="4540.A0A3L6TPI1"/>
<keyword evidence="4" id="KW-1185">Reference proteome</keyword>
<comment type="caution">
    <text evidence="3">The sequence shown here is derived from an EMBL/GenBank/DDBJ whole genome shotgun (WGS) entry which is preliminary data.</text>
</comment>
<dbReference type="Proteomes" id="UP000275267">
    <property type="component" value="Unassembled WGS sequence"/>
</dbReference>